<protein>
    <submittedName>
        <fullName evidence="2">Uncharacterized protein</fullName>
    </submittedName>
</protein>
<keyword evidence="3" id="KW-1185">Reference proteome</keyword>
<accession>A0A2U9B109</accession>
<sequence>MCEWVIVSVCEECPPHVTACNIACERAPAPFVTATIGERSKVAGYSERGDGPRDWEDGTEEGVMRGERKMGKVG</sequence>
<feature type="compositionally biased region" description="Basic and acidic residues" evidence="1">
    <location>
        <begin position="47"/>
        <end position="74"/>
    </location>
</feature>
<evidence type="ECO:0000256" key="1">
    <source>
        <dbReference type="SAM" id="MobiDB-lite"/>
    </source>
</evidence>
<dbReference type="AlphaFoldDB" id="A0A2U9B109"/>
<evidence type="ECO:0000313" key="3">
    <source>
        <dbReference type="Proteomes" id="UP000246464"/>
    </source>
</evidence>
<organism evidence="2 3">
    <name type="scientific">Scophthalmus maximus</name>
    <name type="common">Turbot</name>
    <name type="synonym">Psetta maxima</name>
    <dbReference type="NCBI Taxonomy" id="52904"/>
    <lineage>
        <taxon>Eukaryota</taxon>
        <taxon>Metazoa</taxon>
        <taxon>Chordata</taxon>
        <taxon>Craniata</taxon>
        <taxon>Vertebrata</taxon>
        <taxon>Euteleostomi</taxon>
        <taxon>Actinopterygii</taxon>
        <taxon>Neopterygii</taxon>
        <taxon>Teleostei</taxon>
        <taxon>Neoteleostei</taxon>
        <taxon>Acanthomorphata</taxon>
        <taxon>Carangaria</taxon>
        <taxon>Pleuronectiformes</taxon>
        <taxon>Pleuronectoidei</taxon>
        <taxon>Scophthalmidae</taxon>
        <taxon>Scophthalmus</taxon>
    </lineage>
</organism>
<reference evidence="2 3" key="1">
    <citation type="submission" date="2017-12" db="EMBL/GenBank/DDBJ databases">
        <title>Integrating genomic resources of turbot (Scophthalmus maximus) in depth evaluation of genetic and physical mapping variation across individuals.</title>
        <authorList>
            <person name="Martinez P."/>
        </authorList>
    </citation>
    <scope>NUCLEOTIDE SEQUENCE [LARGE SCALE GENOMIC DNA]</scope>
</reference>
<proteinExistence type="predicted"/>
<evidence type="ECO:0000313" key="2">
    <source>
        <dbReference type="EMBL" id="AWO97547.1"/>
    </source>
</evidence>
<name>A0A2U9B109_SCOMX</name>
<feature type="region of interest" description="Disordered" evidence="1">
    <location>
        <begin position="43"/>
        <end position="74"/>
    </location>
</feature>
<dbReference type="EMBL" id="CP026244">
    <property type="protein sequence ID" value="AWO97547.1"/>
    <property type="molecule type" value="Genomic_DNA"/>
</dbReference>
<gene>
    <name evidence="2" type="ORF">SMAX5B_021622</name>
</gene>
<dbReference type="Proteomes" id="UP000246464">
    <property type="component" value="Chromosome 2"/>
</dbReference>